<keyword evidence="4" id="KW-1185">Reference proteome</keyword>
<proteinExistence type="predicted"/>
<dbReference type="GO" id="GO:0005829">
    <property type="term" value="C:cytosol"/>
    <property type="evidence" value="ECO:0007669"/>
    <property type="project" value="TreeGrafter"/>
</dbReference>
<reference evidence="3 4" key="1">
    <citation type="submission" date="2020-02" db="EMBL/GenBank/DDBJ databases">
        <title>Ideonella bacterium strain TBM-1.</title>
        <authorList>
            <person name="Chen W.-M."/>
        </authorList>
    </citation>
    <scope>NUCLEOTIDE SEQUENCE [LARGE SCALE GENOMIC DNA]</scope>
    <source>
        <strain evidence="3 4">TBM-1</strain>
    </source>
</reference>
<dbReference type="InterPro" id="IPR036390">
    <property type="entry name" value="WH_DNA-bd_sf"/>
</dbReference>
<evidence type="ECO:0000256" key="1">
    <source>
        <dbReference type="ARBA" id="ARBA00023125"/>
    </source>
</evidence>
<evidence type="ECO:0000313" key="4">
    <source>
        <dbReference type="Proteomes" id="UP000484255"/>
    </source>
</evidence>
<dbReference type="Pfam" id="PF02082">
    <property type="entry name" value="Rrf2"/>
    <property type="match status" value="1"/>
</dbReference>
<evidence type="ECO:0000256" key="2">
    <source>
        <dbReference type="SAM" id="MobiDB-lite"/>
    </source>
</evidence>
<sequence>MRLTAMTDYALRLLMYLGGHPARLCTIAEVAQAHGLSEAHLMKITHQLGLAGWITTVRGKGGGMTLARPPAEINLGAFVRSVEPDFQLVECMGAPASPPVTGPNERHCLLTGQCRLAGVFDEALRGFLTALDRRTLADVLPRQRAGTATVAPPQPRTRTRVRAAVRPAPPEA</sequence>
<dbReference type="Proteomes" id="UP000484255">
    <property type="component" value="Unassembled WGS sequence"/>
</dbReference>
<dbReference type="EMBL" id="JAAGOH010000026">
    <property type="protein sequence ID" value="NDY93038.1"/>
    <property type="molecule type" value="Genomic_DNA"/>
</dbReference>
<dbReference type="InterPro" id="IPR036388">
    <property type="entry name" value="WH-like_DNA-bd_sf"/>
</dbReference>
<dbReference type="NCBIfam" id="TIGR00738">
    <property type="entry name" value="rrf2_super"/>
    <property type="match status" value="1"/>
</dbReference>
<dbReference type="RefSeq" id="WP_163459089.1">
    <property type="nucleotide sequence ID" value="NZ_JAAGOH010000026.1"/>
</dbReference>
<dbReference type="PANTHER" id="PTHR33221">
    <property type="entry name" value="WINGED HELIX-TURN-HELIX TRANSCRIPTIONAL REGULATOR, RRF2 FAMILY"/>
    <property type="match status" value="1"/>
</dbReference>
<dbReference type="AlphaFoldDB" id="A0A7C9TL98"/>
<accession>A0A7C9TL98</accession>
<dbReference type="SUPFAM" id="SSF46785">
    <property type="entry name" value="Winged helix' DNA-binding domain"/>
    <property type="match status" value="1"/>
</dbReference>
<feature type="region of interest" description="Disordered" evidence="2">
    <location>
        <begin position="145"/>
        <end position="172"/>
    </location>
</feature>
<dbReference type="PANTHER" id="PTHR33221:SF4">
    <property type="entry name" value="HTH-TYPE TRANSCRIPTIONAL REPRESSOR NSRR"/>
    <property type="match status" value="1"/>
</dbReference>
<comment type="caution">
    <text evidence="3">The sequence shown here is derived from an EMBL/GenBank/DDBJ whole genome shotgun (WGS) entry which is preliminary data.</text>
</comment>
<keyword evidence="1" id="KW-0238">DNA-binding</keyword>
<dbReference type="InterPro" id="IPR000944">
    <property type="entry name" value="Tscrpt_reg_Rrf2"/>
</dbReference>
<gene>
    <name evidence="3" type="ORF">G3A44_17740</name>
</gene>
<dbReference type="GO" id="GO:0003677">
    <property type="term" value="F:DNA binding"/>
    <property type="evidence" value="ECO:0007669"/>
    <property type="project" value="UniProtKB-KW"/>
</dbReference>
<dbReference type="GO" id="GO:0003700">
    <property type="term" value="F:DNA-binding transcription factor activity"/>
    <property type="evidence" value="ECO:0007669"/>
    <property type="project" value="TreeGrafter"/>
</dbReference>
<dbReference type="PROSITE" id="PS51197">
    <property type="entry name" value="HTH_RRF2_2"/>
    <property type="match status" value="1"/>
</dbReference>
<organism evidence="3 4">
    <name type="scientific">Ideonella livida</name>
    <dbReference type="NCBI Taxonomy" id="2707176"/>
    <lineage>
        <taxon>Bacteria</taxon>
        <taxon>Pseudomonadati</taxon>
        <taxon>Pseudomonadota</taxon>
        <taxon>Betaproteobacteria</taxon>
        <taxon>Burkholderiales</taxon>
        <taxon>Sphaerotilaceae</taxon>
        <taxon>Ideonella</taxon>
    </lineage>
</organism>
<dbReference type="Gene3D" id="1.10.10.10">
    <property type="entry name" value="Winged helix-like DNA-binding domain superfamily/Winged helix DNA-binding domain"/>
    <property type="match status" value="1"/>
</dbReference>
<protein>
    <submittedName>
        <fullName evidence="3">Rrf2 family transcriptional regulator</fullName>
    </submittedName>
</protein>
<evidence type="ECO:0000313" key="3">
    <source>
        <dbReference type="EMBL" id="NDY93038.1"/>
    </source>
</evidence>
<name>A0A7C9TL98_9BURK</name>